<protein>
    <submittedName>
        <fullName evidence="1">Uncharacterized protein</fullName>
    </submittedName>
</protein>
<dbReference type="AlphaFoldDB" id="A0A4R0RBL5"/>
<dbReference type="Proteomes" id="UP000292702">
    <property type="component" value="Unassembled WGS sequence"/>
</dbReference>
<sequence>MLLLLPMLQDLELRGISMTQGETEYLTESPVASIRSLILSTGYLRTESNQCQLGLQLRLFSLFAAIQSLKLDIYYDTECVCLECRPEQVQENGFVYWCTDDYYEDLFQIHPVNKLPVKIEKLDVSEQIGDTVIAILLKMVPQLPTVNDLTSLSFKCRYPEVSRYSADILRACGPRLRECVIEMDADEYTAVVFLEGTGGPSEWRFLSKALAECTNLTTLKLTGEVEICWSDADMLLVAIFMVLLADAHLSSIQHLTIQLGFWWRLVPDADRTLMENRVRDGVDWEEFRRILRQCIALKGLTVLGYVFNYTACRLFCNEFSRIVKEELAEWVERKELRVEF</sequence>
<reference evidence="1 2" key="1">
    <citation type="submission" date="2018-11" db="EMBL/GenBank/DDBJ databases">
        <title>Genome assembly of Steccherinum ochraceum LE-BIN_3174, the white-rot fungus of the Steccherinaceae family (The Residual Polyporoid clade, Polyporales, Basidiomycota).</title>
        <authorList>
            <person name="Fedorova T.V."/>
            <person name="Glazunova O.A."/>
            <person name="Landesman E.O."/>
            <person name="Moiseenko K.V."/>
            <person name="Psurtseva N.V."/>
            <person name="Savinova O.S."/>
            <person name="Shakhova N.V."/>
            <person name="Tyazhelova T.V."/>
            <person name="Vasina D.V."/>
        </authorList>
    </citation>
    <scope>NUCLEOTIDE SEQUENCE [LARGE SCALE GENOMIC DNA]</scope>
    <source>
        <strain evidence="1 2">LE-BIN_3174</strain>
    </source>
</reference>
<evidence type="ECO:0000313" key="1">
    <source>
        <dbReference type="EMBL" id="TCD64296.1"/>
    </source>
</evidence>
<proteinExistence type="predicted"/>
<gene>
    <name evidence="1" type="ORF">EIP91_004274</name>
</gene>
<accession>A0A4R0RBL5</accession>
<dbReference type="EMBL" id="RWJN01000244">
    <property type="protein sequence ID" value="TCD64296.1"/>
    <property type="molecule type" value="Genomic_DNA"/>
</dbReference>
<keyword evidence="2" id="KW-1185">Reference proteome</keyword>
<evidence type="ECO:0000313" key="2">
    <source>
        <dbReference type="Proteomes" id="UP000292702"/>
    </source>
</evidence>
<comment type="caution">
    <text evidence="1">The sequence shown here is derived from an EMBL/GenBank/DDBJ whole genome shotgun (WGS) entry which is preliminary data.</text>
</comment>
<organism evidence="1 2">
    <name type="scientific">Steccherinum ochraceum</name>
    <dbReference type="NCBI Taxonomy" id="92696"/>
    <lineage>
        <taxon>Eukaryota</taxon>
        <taxon>Fungi</taxon>
        <taxon>Dikarya</taxon>
        <taxon>Basidiomycota</taxon>
        <taxon>Agaricomycotina</taxon>
        <taxon>Agaricomycetes</taxon>
        <taxon>Polyporales</taxon>
        <taxon>Steccherinaceae</taxon>
        <taxon>Steccherinum</taxon>
    </lineage>
</organism>
<name>A0A4R0RBL5_9APHY</name>